<evidence type="ECO:0000256" key="9">
    <source>
        <dbReference type="PROSITE-ProRule" id="PRU10040"/>
    </source>
</evidence>
<evidence type="ECO:0000256" key="1">
    <source>
        <dbReference type="ARBA" id="ARBA00005184"/>
    </source>
</evidence>
<evidence type="ECO:0000313" key="12">
    <source>
        <dbReference type="EMBL" id="GMI71807.1"/>
    </source>
</evidence>
<evidence type="ECO:0000256" key="3">
    <source>
        <dbReference type="ARBA" id="ARBA00013229"/>
    </source>
</evidence>
<sequence>MLFLPLTKPQRCHRFTVFALYSLFFLLCFKQISAAATNCKTVTVDQSGRGDFSTIQSAINSVPSKNGFWYCINVNPGTYREKVKIPNDKPFIMLKGSGQTKTKVVWNEPYLPAPTFTSLADNIIVSSMSFVNTYNGPNSKNPRAPAVAAMVNGDKTFFFQCGFSGVQDTLCDANGRHYFKECYIEGAVDFIFGNGQTIYEDCSIRYLGEMLPPGLAGYITAQARTSPAESNGFVFKNCNVYGKGTTYLGRPWRDFSRVLFYNCKLSNVVHPSGWQPWRRVGKEQNLSFSEYKNYGAGADTSKRVKWMKKLDPQTVDKLTSMSFIDSDGWLQSMPVKYI</sequence>
<dbReference type="SUPFAM" id="SSF51126">
    <property type="entry name" value="Pectin lyase-like"/>
    <property type="match status" value="1"/>
</dbReference>
<evidence type="ECO:0000256" key="4">
    <source>
        <dbReference type="ARBA" id="ARBA00022801"/>
    </source>
</evidence>
<dbReference type="Pfam" id="PF01095">
    <property type="entry name" value="Pectinesterase"/>
    <property type="match status" value="1"/>
</dbReference>
<comment type="caution">
    <text evidence="12">The sequence shown here is derived from an EMBL/GenBank/DDBJ whole genome shotgun (WGS) entry which is preliminary data.</text>
</comment>
<keyword evidence="4 10" id="KW-0378">Hydrolase</keyword>
<gene>
    <name evidence="12" type="ORF">HRI_000850000</name>
</gene>
<dbReference type="InterPro" id="IPR000070">
    <property type="entry name" value="Pectinesterase_cat"/>
</dbReference>
<dbReference type="InterPro" id="IPR033131">
    <property type="entry name" value="Pectinesterase_Asp_AS"/>
</dbReference>
<comment type="pathway">
    <text evidence="1 10">Glycan metabolism; pectin degradation; 2-dehydro-3-deoxy-D-gluconate from pectin: step 1/5.</text>
</comment>
<evidence type="ECO:0000256" key="10">
    <source>
        <dbReference type="RuleBase" id="RU000589"/>
    </source>
</evidence>
<evidence type="ECO:0000256" key="6">
    <source>
        <dbReference type="ARBA" id="ARBA00023180"/>
    </source>
</evidence>
<dbReference type="OrthoDB" id="2019149at2759"/>
<dbReference type="PANTHER" id="PTHR31321">
    <property type="entry name" value="ACYL-COA THIOESTER HYDROLASE YBHC-RELATED"/>
    <property type="match status" value="1"/>
</dbReference>
<keyword evidence="5 10" id="KW-0063">Aspartyl esterase</keyword>
<dbReference type="Proteomes" id="UP001165190">
    <property type="component" value="Unassembled WGS sequence"/>
</dbReference>
<dbReference type="FunFam" id="2.160.20.10:FF:000013">
    <property type="entry name" value="Pectinesterase"/>
    <property type="match status" value="1"/>
</dbReference>
<evidence type="ECO:0000256" key="2">
    <source>
        <dbReference type="ARBA" id="ARBA00008891"/>
    </source>
</evidence>
<dbReference type="GO" id="GO:0042545">
    <property type="term" value="P:cell wall modification"/>
    <property type="evidence" value="ECO:0007669"/>
    <property type="project" value="UniProtKB-UniRule"/>
</dbReference>
<evidence type="ECO:0000259" key="11">
    <source>
        <dbReference type="Pfam" id="PF01095"/>
    </source>
</evidence>
<dbReference type="PROSITE" id="PS00503">
    <property type="entry name" value="PECTINESTERASE_2"/>
    <property type="match status" value="1"/>
</dbReference>
<dbReference type="AlphaFoldDB" id="A0A9W7LP09"/>
<keyword evidence="13" id="KW-1185">Reference proteome</keyword>
<feature type="active site" evidence="9">
    <location>
        <position position="189"/>
    </location>
</feature>
<keyword evidence="6" id="KW-0325">Glycoprotein</keyword>
<protein>
    <recommendedName>
        <fullName evidence="3 10">Pectinesterase</fullName>
        <ecNumber evidence="3 10">3.1.1.11</ecNumber>
    </recommendedName>
</protein>
<evidence type="ECO:0000313" key="13">
    <source>
        <dbReference type="Proteomes" id="UP001165190"/>
    </source>
</evidence>
<comment type="catalytic activity">
    <reaction evidence="7 10">
        <text>[(1-&gt;4)-alpha-D-galacturonosyl methyl ester](n) + n H2O = [(1-&gt;4)-alpha-D-galacturonosyl](n) + n methanol + n H(+)</text>
        <dbReference type="Rhea" id="RHEA:22380"/>
        <dbReference type="Rhea" id="RHEA-COMP:14570"/>
        <dbReference type="Rhea" id="RHEA-COMP:14573"/>
        <dbReference type="ChEBI" id="CHEBI:15377"/>
        <dbReference type="ChEBI" id="CHEBI:15378"/>
        <dbReference type="ChEBI" id="CHEBI:17790"/>
        <dbReference type="ChEBI" id="CHEBI:140522"/>
        <dbReference type="ChEBI" id="CHEBI:140523"/>
        <dbReference type="EC" id="3.1.1.11"/>
    </reaction>
</comment>
<dbReference type="EMBL" id="BSYR01000010">
    <property type="protein sequence ID" value="GMI71807.1"/>
    <property type="molecule type" value="Genomic_DNA"/>
</dbReference>
<dbReference type="EC" id="3.1.1.11" evidence="3 10"/>
<keyword evidence="10" id="KW-0732">Signal</keyword>
<comment type="function">
    <text evidence="8">Acts in the modification of cell walls via demethylesterification of cell wall pectin.</text>
</comment>
<dbReference type="InterPro" id="IPR011050">
    <property type="entry name" value="Pectin_lyase_fold/virulence"/>
</dbReference>
<feature type="chain" id="PRO_5041021163" description="Pectinesterase" evidence="10">
    <location>
        <begin position="35"/>
        <end position="338"/>
    </location>
</feature>
<dbReference type="GO" id="GO:0030599">
    <property type="term" value="F:pectinesterase activity"/>
    <property type="evidence" value="ECO:0007669"/>
    <property type="project" value="UniProtKB-UniRule"/>
</dbReference>
<dbReference type="GO" id="GO:0045490">
    <property type="term" value="P:pectin catabolic process"/>
    <property type="evidence" value="ECO:0007669"/>
    <property type="project" value="UniProtKB-UniRule"/>
</dbReference>
<proteinExistence type="inferred from homology"/>
<feature type="domain" description="Pectinesterase catalytic" evidence="11">
    <location>
        <begin position="42"/>
        <end position="326"/>
    </location>
</feature>
<dbReference type="PANTHER" id="PTHR31321:SF76">
    <property type="entry name" value="PECTINESTERASE 10-RELATED"/>
    <property type="match status" value="1"/>
</dbReference>
<comment type="similarity">
    <text evidence="2">Belongs to the pectinesterase family.</text>
</comment>
<dbReference type="InterPro" id="IPR012334">
    <property type="entry name" value="Pectin_lyas_fold"/>
</dbReference>
<organism evidence="12 13">
    <name type="scientific">Hibiscus trionum</name>
    <name type="common">Flower of an hour</name>
    <dbReference type="NCBI Taxonomy" id="183268"/>
    <lineage>
        <taxon>Eukaryota</taxon>
        <taxon>Viridiplantae</taxon>
        <taxon>Streptophyta</taxon>
        <taxon>Embryophyta</taxon>
        <taxon>Tracheophyta</taxon>
        <taxon>Spermatophyta</taxon>
        <taxon>Magnoliopsida</taxon>
        <taxon>eudicotyledons</taxon>
        <taxon>Gunneridae</taxon>
        <taxon>Pentapetalae</taxon>
        <taxon>rosids</taxon>
        <taxon>malvids</taxon>
        <taxon>Malvales</taxon>
        <taxon>Malvaceae</taxon>
        <taxon>Malvoideae</taxon>
        <taxon>Hibiscus</taxon>
    </lineage>
</organism>
<evidence type="ECO:0000256" key="7">
    <source>
        <dbReference type="ARBA" id="ARBA00047928"/>
    </source>
</evidence>
<dbReference type="Gene3D" id="2.160.20.10">
    <property type="entry name" value="Single-stranded right-handed beta-helix, Pectin lyase-like"/>
    <property type="match status" value="1"/>
</dbReference>
<name>A0A9W7LP09_HIBTR</name>
<reference evidence="12" key="1">
    <citation type="submission" date="2023-05" db="EMBL/GenBank/DDBJ databases">
        <title>Genome and transcriptome analyses reveal genes involved in the formation of fine ridges on petal epidermal cells in Hibiscus trionum.</title>
        <authorList>
            <person name="Koshimizu S."/>
            <person name="Masuda S."/>
            <person name="Ishii T."/>
            <person name="Shirasu K."/>
            <person name="Hoshino A."/>
            <person name="Arita M."/>
        </authorList>
    </citation>
    <scope>NUCLEOTIDE SEQUENCE</scope>
    <source>
        <strain evidence="12">Hamamatsu line</strain>
    </source>
</reference>
<accession>A0A9W7LP09</accession>
<evidence type="ECO:0000256" key="5">
    <source>
        <dbReference type="ARBA" id="ARBA00023085"/>
    </source>
</evidence>
<feature type="signal peptide" evidence="10">
    <location>
        <begin position="1"/>
        <end position="34"/>
    </location>
</feature>
<evidence type="ECO:0000256" key="8">
    <source>
        <dbReference type="ARBA" id="ARBA00057335"/>
    </source>
</evidence>